<proteinExistence type="predicted"/>
<dbReference type="PROSITE" id="PS51257">
    <property type="entry name" value="PROKAR_LIPOPROTEIN"/>
    <property type="match status" value="1"/>
</dbReference>
<reference evidence="3 4" key="1">
    <citation type="journal article" date="2019" name="Int. J. Syst. Evol. Microbiol.">
        <title>The Global Catalogue of Microorganisms (GCM) 10K type strain sequencing project: providing services to taxonomists for standard genome sequencing and annotation.</title>
        <authorList>
            <consortium name="The Broad Institute Genomics Platform"/>
            <consortium name="The Broad Institute Genome Sequencing Center for Infectious Disease"/>
            <person name="Wu L."/>
            <person name="Ma J."/>
        </authorList>
    </citation>
    <scope>NUCLEOTIDE SEQUENCE [LARGE SCALE GENOMIC DNA]</scope>
    <source>
        <strain evidence="3 4">CGMCC 1.12554</strain>
    </source>
</reference>
<organism evidence="3 4">
    <name type="scientific">Halorubrum rutilum</name>
    <dbReference type="NCBI Taxonomy" id="1364933"/>
    <lineage>
        <taxon>Archaea</taxon>
        <taxon>Methanobacteriati</taxon>
        <taxon>Methanobacteriota</taxon>
        <taxon>Stenosarchaea group</taxon>
        <taxon>Halobacteria</taxon>
        <taxon>Halobacteriales</taxon>
        <taxon>Haloferacaceae</taxon>
        <taxon>Halorubrum</taxon>
    </lineage>
</organism>
<dbReference type="PROSITE" id="PS51318">
    <property type="entry name" value="TAT"/>
    <property type="match status" value="1"/>
</dbReference>
<keyword evidence="1" id="KW-0175">Coiled coil</keyword>
<evidence type="ECO:0000313" key="4">
    <source>
        <dbReference type="Proteomes" id="UP001596545"/>
    </source>
</evidence>
<name>A0ABD6AID7_9EURY</name>
<feature type="coiled-coil region" evidence="1">
    <location>
        <begin position="76"/>
        <end position="110"/>
    </location>
</feature>
<accession>A0ABD6AID7</accession>
<dbReference type="AlphaFoldDB" id="A0ABD6AID7"/>
<sequence>MTDGTNRRSFLAVTGTSTAAALAGCSGGSPSQTDDGNETTANDDESEAEAPDPTEATQATLTIQVQPDQEALTTAQEDLQEQIEEGELTRQEAQEELQSTQAELTAEAVRAYEETAADADGVSVEDAGPEYGLLRVNAPAATFVRGLQDGDVSAVLPSEYYVQYIRQQRIQEQIATQQEDNGNTTDE</sequence>
<feature type="compositionally biased region" description="Acidic residues" evidence="2">
    <location>
        <begin position="35"/>
        <end position="52"/>
    </location>
</feature>
<dbReference type="RefSeq" id="WP_256407380.1">
    <property type="nucleotide sequence ID" value="NZ_JANHDN010000001.1"/>
</dbReference>
<evidence type="ECO:0000313" key="3">
    <source>
        <dbReference type="EMBL" id="MFC7323279.1"/>
    </source>
</evidence>
<evidence type="ECO:0000256" key="1">
    <source>
        <dbReference type="SAM" id="Coils"/>
    </source>
</evidence>
<feature type="region of interest" description="Disordered" evidence="2">
    <location>
        <begin position="21"/>
        <end position="57"/>
    </location>
</feature>
<dbReference type="InterPro" id="IPR006311">
    <property type="entry name" value="TAT_signal"/>
</dbReference>
<keyword evidence="4" id="KW-1185">Reference proteome</keyword>
<comment type="caution">
    <text evidence="3">The sequence shown here is derived from an EMBL/GenBank/DDBJ whole genome shotgun (WGS) entry which is preliminary data.</text>
</comment>
<dbReference type="EMBL" id="JBHTBL010000001">
    <property type="protein sequence ID" value="MFC7323279.1"/>
    <property type="molecule type" value="Genomic_DNA"/>
</dbReference>
<dbReference type="Proteomes" id="UP001596545">
    <property type="component" value="Unassembled WGS sequence"/>
</dbReference>
<protein>
    <submittedName>
        <fullName evidence="3">Uncharacterized protein</fullName>
    </submittedName>
</protein>
<gene>
    <name evidence="3" type="ORF">ACFQMF_01665</name>
</gene>
<evidence type="ECO:0000256" key="2">
    <source>
        <dbReference type="SAM" id="MobiDB-lite"/>
    </source>
</evidence>